<sequence length="50" mass="5899">MTIYWDLGITRKIDELGRVVLPVEMRQALSLTEKDYIGLYLDETHQTLLF</sequence>
<proteinExistence type="predicted"/>
<protein>
    <recommendedName>
        <fullName evidence="1">SpoVT-AbrB domain-containing protein</fullName>
    </recommendedName>
</protein>
<dbReference type="Proteomes" id="UP000064844">
    <property type="component" value="Chromosome"/>
</dbReference>
<dbReference type="InterPro" id="IPR037914">
    <property type="entry name" value="SpoVT-AbrB_sf"/>
</dbReference>
<gene>
    <name evidence="2" type="ORF">IB211_01960c</name>
</gene>
<evidence type="ECO:0000313" key="2">
    <source>
        <dbReference type="EMBL" id="ALP94351.1"/>
    </source>
</evidence>
<evidence type="ECO:0000313" key="3">
    <source>
        <dbReference type="Proteomes" id="UP000064844"/>
    </source>
</evidence>
<dbReference type="EMBL" id="CP011307">
    <property type="protein sequence ID" value="ALP94351.1"/>
    <property type="molecule type" value="Genomic_DNA"/>
</dbReference>
<reference evidence="2 3" key="1">
    <citation type="journal article" date="2015" name="Nat. Commun.">
        <title>Production of butyrate from lysine and the Amadori product fructoselysine by a human gut commensal.</title>
        <authorList>
            <person name="Bui T.P."/>
            <person name="Ritari J."/>
            <person name="Boeren S."/>
            <person name="de Waard P."/>
            <person name="Plugge C.M."/>
            <person name="de Vos W.M."/>
        </authorList>
    </citation>
    <scope>NUCLEOTIDE SEQUENCE [LARGE SCALE GENOMIC DNA]</scope>
    <source>
        <strain evidence="2 3">AF211</strain>
    </source>
</reference>
<dbReference type="InterPro" id="IPR007159">
    <property type="entry name" value="SpoVT-AbrB_dom"/>
</dbReference>
<dbReference type="STRING" id="1297617.IB211_01960c"/>
<evidence type="ECO:0000259" key="1">
    <source>
        <dbReference type="Pfam" id="PF04014"/>
    </source>
</evidence>
<accession>A0A0S2W509</accession>
<dbReference type="GO" id="GO:0003677">
    <property type="term" value="F:DNA binding"/>
    <property type="evidence" value="ECO:0007669"/>
    <property type="project" value="InterPro"/>
</dbReference>
<name>A0A0S2W509_9FIRM</name>
<dbReference type="SUPFAM" id="SSF89447">
    <property type="entry name" value="AbrB/MazE/MraZ-like"/>
    <property type="match status" value="1"/>
</dbReference>
<reference evidence="3" key="2">
    <citation type="submission" date="2015-04" db="EMBL/GenBank/DDBJ databases">
        <title>A butyrogenic pathway from the amino acid lysine in a human gut commensal.</title>
        <authorList>
            <person name="de Vos W.M."/>
            <person name="Bui N.T.P."/>
            <person name="Plugge C.M."/>
            <person name="Ritari J."/>
        </authorList>
    </citation>
    <scope>NUCLEOTIDE SEQUENCE [LARGE SCALE GENOMIC DNA]</scope>
    <source>
        <strain evidence="3">AF211</strain>
    </source>
</reference>
<dbReference type="AlphaFoldDB" id="A0A0S2W509"/>
<dbReference type="Gene3D" id="2.10.260.10">
    <property type="match status" value="1"/>
</dbReference>
<organism evidence="2 3">
    <name type="scientific">Intestinimonas butyriciproducens</name>
    <dbReference type="NCBI Taxonomy" id="1297617"/>
    <lineage>
        <taxon>Bacteria</taxon>
        <taxon>Bacillati</taxon>
        <taxon>Bacillota</taxon>
        <taxon>Clostridia</taxon>
        <taxon>Eubacteriales</taxon>
        <taxon>Intestinimonas</taxon>
    </lineage>
</organism>
<dbReference type="KEGG" id="ibu:IB211_01960c"/>
<dbReference type="Pfam" id="PF04014">
    <property type="entry name" value="MazE_antitoxin"/>
    <property type="match status" value="1"/>
</dbReference>
<feature type="domain" description="SpoVT-AbrB" evidence="1">
    <location>
        <begin position="10"/>
        <end position="42"/>
    </location>
</feature>
<keyword evidence="3" id="KW-1185">Reference proteome</keyword>